<feature type="transmembrane region" description="Helical" evidence="2">
    <location>
        <begin position="600"/>
        <end position="622"/>
    </location>
</feature>
<evidence type="ECO:0000256" key="2">
    <source>
        <dbReference type="SAM" id="Phobius"/>
    </source>
</evidence>
<reference evidence="3 4" key="1">
    <citation type="submission" date="2016-04" db="EMBL/GenBank/DDBJ databases">
        <title>A degradative enzymes factory behind the ericoid mycorrhizal symbiosis.</title>
        <authorList>
            <consortium name="DOE Joint Genome Institute"/>
            <person name="Martino E."/>
            <person name="Morin E."/>
            <person name="Grelet G."/>
            <person name="Kuo A."/>
            <person name="Kohler A."/>
            <person name="Daghino S."/>
            <person name="Barry K."/>
            <person name="Choi C."/>
            <person name="Cichocki N."/>
            <person name="Clum A."/>
            <person name="Copeland A."/>
            <person name="Hainaut M."/>
            <person name="Haridas S."/>
            <person name="Labutti K."/>
            <person name="Lindquist E."/>
            <person name="Lipzen A."/>
            <person name="Khouja H.-R."/>
            <person name="Murat C."/>
            <person name="Ohm R."/>
            <person name="Olson A."/>
            <person name="Spatafora J."/>
            <person name="Veneault-Fourrey C."/>
            <person name="Henrissat B."/>
            <person name="Grigoriev I."/>
            <person name="Martin F."/>
            <person name="Perotto S."/>
        </authorList>
    </citation>
    <scope>NUCLEOTIDE SEQUENCE [LARGE SCALE GENOMIC DNA]</scope>
    <source>
        <strain evidence="3 4">F</strain>
    </source>
</reference>
<name>A0A2J6R829_HYAVF</name>
<keyword evidence="2" id="KW-0812">Transmembrane</keyword>
<keyword evidence="2" id="KW-1133">Transmembrane helix</keyword>
<dbReference type="Pfam" id="PF11915">
    <property type="entry name" value="DUF3433"/>
    <property type="match status" value="1"/>
</dbReference>
<feature type="transmembrane region" description="Helical" evidence="2">
    <location>
        <begin position="111"/>
        <end position="131"/>
    </location>
</feature>
<protein>
    <submittedName>
        <fullName evidence="3">Uncharacterized protein</fullName>
    </submittedName>
</protein>
<evidence type="ECO:0000313" key="4">
    <source>
        <dbReference type="Proteomes" id="UP000235786"/>
    </source>
</evidence>
<feature type="transmembrane region" description="Helical" evidence="2">
    <location>
        <begin position="493"/>
        <end position="519"/>
    </location>
</feature>
<dbReference type="Proteomes" id="UP000235786">
    <property type="component" value="Unassembled WGS sequence"/>
</dbReference>
<dbReference type="InterPro" id="IPR021840">
    <property type="entry name" value="DUF3433"/>
</dbReference>
<accession>A0A2J6R829</accession>
<feature type="transmembrane region" description="Helical" evidence="2">
    <location>
        <begin position="218"/>
        <end position="241"/>
    </location>
</feature>
<dbReference type="PANTHER" id="PTHR37544:SF3">
    <property type="entry name" value="SPRAY"/>
    <property type="match status" value="1"/>
</dbReference>
<dbReference type="EMBL" id="KZ613953">
    <property type="protein sequence ID" value="PMD34679.1"/>
    <property type="molecule type" value="Genomic_DNA"/>
</dbReference>
<dbReference type="PANTHER" id="PTHR37544">
    <property type="entry name" value="SPRAY-RELATED"/>
    <property type="match status" value="1"/>
</dbReference>
<feature type="region of interest" description="Disordered" evidence="1">
    <location>
        <begin position="1"/>
        <end position="59"/>
    </location>
</feature>
<feature type="transmembrane region" description="Helical" evidence="2">
    <location>
        <begin position="634"/>
        <end position="654"/>
    </location>
</feature>
<evidence type="ECO:0000256" key="1">
    <source>
        <dbReference type="SAM" id="MobiDB-lite"/>
    </source>
</evidence>
<dbReference type="AlphaFoldDB" id="A0A2J6R829"/>
<proteinExistence type="predicted"/>
<gene>
    <name evidence="3" type="ORF">L207DRAFT_638204</name>
</gene>
<keyword evidence="4" id="KW-1185">Reference proteome</keyword>
<organism evidence="3 4">
    <name type="scientific">Hyaloscypha variabilis (strain UAMH 11265 / GT02V1 / F)</name>
    <name type="common">Meliniomyces variabilis</name>
    <dbReference type="NCBI Taxonomy" id="1149755"/>
    <lineage>
        <taxon>Eukaryota</taxon>
        <taxon>Fungi</taxon>
        <taxon>Dikarya</taxon>
        <taxon>Ascomycota</taxon>
        <taxon>Pezizomycotina</taxon>
        <taxon>Leotiomycetes</taxon>
        <taxon>Helotiales</taxon>
        <taxon>Hyaloscyphaceae</taxon>
        <taxon>Hyaloscypha</taxon>
        <taxon>Hyaloscypha variabilis</taxon>
    </lineage>
</organism>
<dbReference type="OrthoDB" id="3057599at2759"/>
<evidence type="ECO:0000313" key="3">
    <source>
        <dbReference type="EMBL" id="PMD34679.1"/>
    </source>
</evidence>
<dbReference type="STRING" id="1149755.A0A2J6R829"/>
<feature type="transmembrane region" description="Helical" evidence="2">
    <location>
        <begin position="261"/>
        <end position="283"/>
    </location>
</feature>
<keyword evidence="2" id="KW-0472">Membrane</keyword>
<feature type="compositionally biased region" description="Polar residues" evidence="1">
    <location>
        <begin position="17"/>
        <end position="29"/>
    </location>
</feature>
<sequence length="894" mass="100336">MADPSSHLEPASAAGFATQSPSIGPSSRGSAEIAGSQDNLLSGNEAEDGPPAREIGGSVPDAPARVEEVVAENPAHATNRQLVSLKPKFIPHDHSPLDDLNYWPTILQWRAVTCLVLLYTGTATAIGVLMWKSVQDPSHNFRLSSENVHMISRYFPSVIGTITVLFFRSTVREALRMVPFVAMADQNGSANRGCEPWKGVGGAWFPWQSFTTTPRSSISIFSLVCQLAASYIVSLKVALFASTPKFDNDTNEPYWILTVRVYPAAILIFGYILMILYTLYIALRFRGKSTGLKWDPVSIADYASLFAHCNALQYFAPLELRHDLRPKHVMLPDRYFRLGYWTRVQNNPHKKDIVYGIGVEFSGHTDTGTSQIEREPLGIPWTHKVTFRKSKLRPIPADQCTKKPGKCAHGTWPSCEHYPYNYNPGCARWTIALASLLPIGSLALSIYALVIRFPNDGFSLPNNLKLPSTIFYGWGSSNHTLPPIDPADPKSTVLLWALIFRSAPTYVAGLFTSTIIVWIDLNMRFMQPFRNMFGELPDQSFGRRVKDFVGWPWWRRRTSVNAEPEQRIPAKAEELILLAYITLSPFQVPLTAWDKGHYKVCIYSTLSTLSPLFPIFVGGLLTVTPNETYDRVNFSFSLSAYIGIMVSLVLYSFLLPMAMPGAYRLLPRQLYSLADLMAMCHESKFMASPHLDITDPDRTPSKEHMEARILLTDDRFLFGLYQGRDGHRHIGFDVAQEREPDFGPLKDIGDSVKHIPPEGFVSRVHRTMTVMIEEGIKKGRTVTGTIALNVGSPFAQRRHGIRSGEEDEVLSCTCQVPWSRLILERRHLVLNYSKLEVEVGQDLRDLTRLFVTDQVKAEHIFQVIDNVPSYPVEFGADVSSGNNKEIEYDITLIN</sequence>
<feature type="transmembrane region" description="Helical" evidence="2">
    <location>
        <begin position="151"/>
        <end position="167"/>
    </location>
</feature>
<feature type="transmembrane region" description="Helical" evidence="2">
    <location>
        <begin position="429"/>
        <end position="450"/>
    </location>
</feature>